<evidence type="ECO:0000256" key="5">
    <source>
        <dbReference type="ARBA" id="ARBA00022801"/>
    </source>
</evidence>
<dbReference type="EC" id="3.2.1.4" evidence="11"/>
<comment type="subcellular location">
    <subcellularLocation>
        <location evidence="2">Secreted</location>
    </subcellularLocation>
</comment>
<dbReference type="Proteomes" id="UP001552299">
    <property type="component" value="Unassembled WGS sequence"/>
</dbReference>
<feature type="active site" evidence="10">
    <location>
        <position position="466"/>
    </location>
</feature>
<dbReference type="PANTHER" id="PTHR22298">
    <property type="entry name" value="ENDO-1,4-BETA-GLUCANASE"/>
    <property type="match status" value="1"/>
</dbReference>
<feature type="active site" evidence="10">
    <location>
        <position position="475"/>
    </location>
</feature>
<dbReference type="InterPro" id="IPR019028">
    <property type="entry name" value="CBM_49"/>
</dbReference>
<dbReference type="PROSITE" id="PS00698">
    <property type="entry name" value="GH9_3"/>
    <property type="match status" value="1"/>
</dbReference>
<evidence type="ECO:0000256" key="10">
    <source>
        <dbReference type="PROSITE-ProRule" id="PRU10060"/>
    </source>
</evidence>
<feature type="domain" description="Carbohydrate binding" evidence="12">
    <location>
        <begin position="540"/>
        <end position="621"/>
    </location>
</feature>
<dbReference type="InterPro" id="IPR001701">
    <property type="entry name" value="Glyco_hydro_9"/>
</dbReference>
<dbReference type="Pfam" id="PF09478">
    <property type="entry name" value="CBM49"/>
    <property type="match status" value="1"/>
</dbReference>
<dbReference type="SMART" id="SM01063">
    <property type="entry name" value="CBM49"/>
    <property type="match status" value="1"/>
</dbReference>
<dbReference type="InterPro" id="IPR033126">
    <property type="entry name" value="Glyco_hydro_9_Asp/Glu_AS"/>
</dbReference>
<dbReference type="GO" id="GO:0005576">
    <property type="term" value="C:extracellular region"/>
    <property type="evidence" value="ECO:0007669"/>
    <property type="project" value="UniProtKB-SubCell"/>
</dbReference>
<proteinExistence type="inferred from homology"/>
<dbReference type="InterPro" id="IPR012341">
    <property type="entry name" value="6hp_glycosidase-like_sf"/>
</dbReference>
<feature type="chain" id="PRO_5044534786" description="Endoglucanase" evidence="11">
    <location>
        <begin position="25"/>
        <end position="633"/>
    </location>
</feature>
<organism evidence="13 14">
    <name type="scientific">Dendrobium thyrsiflorum</name>
    <name type="common">Pinecone-like raceme dendrobium</name>
    <name type="synonym">Orchid</name>
    <dbReference type="NCBI Taxonomy" id="117978"/>
    <lineage>
        <taxon>Eukaryota</taxon>
        <taxon>Viridiplantae</taxon>
        <taxon>Streptophyta</taxon>
        <taxon>Embryophyta</taxon>
        <taxon>Tracheophyta</taxon>
        <taxon>Spermatophyta</taxon>
        <taxon>Magnoliopsida</taxon>
        <taxon>Liliopsida</taxon>
        <taxon>Asparagales</taxon>
        <taxon>Orchidaceae</taxon>
        <taxon>Epidendroideae</taxon>
        <taxon>Malaxideae</taxon>
        <taxon>Dendrobiinae</taxon>
        <taxon>Dendrobium</taxon>
    </lineage>
</organism>
<accession>A0ABD0V795</accession>
<keyword evidence="9 10" id="KW-0624">Polysaccharide degradation</keyword>
<evidence type="ECO:0000313" key="13">
    <source>
        <dbReference type="EMBL" id="KAL0918412.1"/>
    </source>
</evidence>
<comment type="caution">
    <text evidence="13">The sequence shown here is derived from an EMBL/GenBank/DDBJ whole genome shotgun (WGS) entry which is preliminary data.</text>
</comment>
<dbReference type="Gene3D" id="1.50.10.10">
    <property type="match status" value="1"/>
</dbReference>
<sequence length="633" mass="70114">MAYLLLPLVLASFLLLSSLSSVAGGGFDYGDALSKSLLFFEAQRSGKLPADQRVKWRGDSGLKDGFLQGVDLVGGYYDSGDHVKFGLPIAYSLTMLSWSLVEFEKEIAAANQLEYALDAIRWGTDYFIKAHRQPNLLWAQVGDGNTDHYCWERAEDMTTPRTAFKVDTENPGSDVAAETAAALAAASIAFRPYNSSYSQLLLLHAKQLFTFADTFRGKYDDSIPVVREFYRSSGYDDELLWAAAWLFEATDDQEYLKYVVENSGSLGGTEWTVKEFSWDNKYAGLQILLAKVLMQGGSESYTATLKQYQAKAEFFLCASLQKNNGYNVAMTPGGLLYFDEWNNMQYVSSSAFLMAVYADYLSPTNSYLNCPEGQVTPHQIFQFAQSQADYILGKNPKLMSYLVGYQGQYPINVHHRGASIQSKSVLPAVVGCIQGFEQWYDSKKGNPNVILGALVGGPDHQDQFVDQRSNYEQTEPAIAGNAPLVGLFAKLHSLSEGPGFLSGEKQNPTPSIPTGYVAKETKPNPPTIARSPSPVIVNPVEFFHSITNTWTSDKGVKYYRHKVTIINKSGKPITNLKLAIENLSGPLWGLSPTQEKNIYVLPDWLKVLNPNKQLIFVYVQGGLQAKVSVISYN</sequence>
<feature type="signal peptide" evidence="11">
    <location>
        <begin position="1"/>
        <end position="24"/>
    </location>
</feature>
<dbReference type="SUPFAM" id="SSF48208">
    <property type="entry name" value="Six-hairpin glycosidases"/>
    <property type="match status" value="1"/>
</dbReference>
<dbReference type="Pfam" id="PF00759">
    <property type="entry name" value="Glyco_hydro_9"/>
    <property type="match status" value="1"/>
</dbReference>
<dbReference type="AlphaFoldDB" id="A0ABD0V795"/>
<evidence type="ECO:0000256" key="4">
    <source>
        <dbReference type="ARBA" id="ARBA00022525"/>
    </source>
</evidence>
<evidence type="ECO:0000259" key="12">
    <source>
        <dbReference type="SMART" id="SM01063"/>
    </source>
</evidence>
<evidence type="ECO:0000256" key="8">
    <source>
        <dbReference type="ARBA" id="ARBA00023295"/>
    </source>
</evidence>
<evidence type="ECO:0000256" key="11">
    <source>
        <dbReference type="RuleBase" id="RU361166"/>
    </source>
</evidence>
<evidence type="ECO:0000256" key="2">
    <source>
        <dbReference type="ARBA" id="ARBA00004613"/>
    </source>
</evidence>
<keyword evidence="8 10" id="KW-0326">Glycosidase</keyword>
<evidence type="ECO:0000256" key="7">
    <source>
        <dbReference type="ARBA" id="ARBA00023277"/>
    </source>
</evidence>
<reference evidence="13 14" key="1">
    <citation type="journal article" date="2024" name="Plant Biotechnol. J.">
        <title>Dendrobium thyrsiflorum genome and its molecular insights into genes involved in important horticultural traits.</title>
        <authorList>
            <person name="Chen B."/>
            <person name="Wang J.Y."/>
            <person name="Zheng P.J."/>
            <person name="Li K.L."/>
            <person name="Liang Y.M."/>
            <person name="Chen X.F."/>
            <person name="Zhang C."/>
            <person name="Zhao X."/>
            <person name="He X."/>
            <person name="Zhang G.Q."/>
            <person name="Liu Z.J."/>
            <person name="Xu Q."/>
        </authorList>
    </citation>
    <scope>NUCLEOTIDE SEQUENCE [LARGE SCALE GENOMIC DNA]</scope>
    <source>
        <strain evidence="13">GZMU011</strain>
    </source>
</reference>
<keyword evidence="6 11" id="KW-0136">Cellulose degradation</keyword>
<keyword evidence="14" id="KW-1185">Reference proteome</keyword>
<dbReference type="InterPro" id="IPR008928">
    <property type="entry name" value="6-hairpin_glycosidase_sf"/>
</dbReference>
<protein>
    <recommendedName>
        <fullName evidence="11">Endoglucanase</fullName>
        <ecNumber evidence="11">3.2.1.4</ecNumber>
    </recommendedName>
</protein>
<dbReference type="FunFam" id="1.50.10.10:FF:000020">
    <property type="entry name" value="Endoglucanase"/>
    <property type="match status" value="1"/>
</dbReference>
<evidence type="ECO:0000256" key="9">
    <source>
        <dbReference type="ARBA" id="ARBA00023326"/>
    </source>
</evidence>
<dbReference type="GO" id="GO:0030245">
    <property type="term" value="P:cellulose catabolic process"/>
    <property type="evidence" value="ECO:0007669"/>
    <property type="project" value="UniProtKB-KW"/>
</dbReference>
<gene>
    <name evidence="13" type="ORF">M5K25_010419</name>
</gene>
<keyword evidence="7 10" id="KW-0119">Carbohydrate metabolism</keyword>
<dbReference type="GO" id="GO:0008810">
    <property type="term" value="F:cellulase activity"/>
    <property type="evidence" value="ECO:0007669"/>
    <property type="project" value="UniProtKB-EC"/>
</dbReference>
<keyword evidence="4" id="KW-0964">Secreted</keyword>
<evidence type="ECO:0000313" key="14">
    <source>
        <dbReference type="Proteomes" id="UP001552299"/>
    </source>
</evidence>
<dbReference type="EMBL" id="JANQDX010000009">
    <property type="protein sequence ID" value="KAL0918412.1"/>
    <property type="molecule type" value="Genomic_DNA"/>
</dbReference>
<keyword evidence="5 10" id="KW-0378">Hydrolase</keyword>
<evidence type="ECO:0000256" key="6">
    <source>
        <dbReference type="ARBA" id="ARBA00023001"/>
    </source>
</evidence>
<comment type="similarity">
    <text evidence="3 10 11">Belongs to the glycosyl hydrolase 9 (cellulase E) family.</text>
</comment>
<evidence type="ECO:0000256" key="3">
    <source>
        <dbReference type="ARBA" id="ARBA00007072"/>
    </source>
</evidence>
<name>A0ABD0V795_DENTH</name>
<keyword evidence="11" id="KW-0732">Signal</keyword>
<comment type="catalytic activity">
    <reaction evidence="1 11">
        <text>Endohydrolysis of (1-&gt;4)-beta-D-glucosidic linkages in cellulose, lichenin and cereal beta-D-glucans.</text>
        <dbReference type="EC" id="3.2.1.4"/>
    </reaction>
</comment>
<evidence type="ECO:0000256" key="1">
    <source>
        <dbReference type="ARBA" id="ARBA00000966"/>
    </source>
</evidence>